<dbReference type="PANTHER" id="PTHR30487">
    <property type="entry name" value="TYPE 4 PREPILIN-LIKE PROTEINS LEADER PEPTIDE-PROCESSING ENZYME"/>
    <property type="match status" value="1"/>
</dbReference>
<dbReference type="InterPro" id="IPR050882">
    <property type="entry name" value="Prepilin_peptidase/N-MTase"/>
</dbReference>
<dbReference type="Gene3D" id="1.20.120.1220">
    <property type="match status" value="1"/>
</dbReference>
<protein>
    <submittedName>
        <fullName evidence="4">Prepilin peptidase</fullName>
    </submittedName>
</protein>
<reference evidence="4 5" key="1">
    <citation type="journal article" date="2019" name="Int. J. Syst. Evol. Microbiol.">
        <title>The Global Catalogue of Microorganisms (GCM) 10K type strain sequencing project: providing services to taxonomists for standard genome sequencing and annotation.</title>
        <authorList>
            <consortium name="The Broad Institute Genomics Platform"/>
            <consortium name="The Broad Institute Genome Sequencing Center for Infectious Disease"/>
            <person name="Wu L."/>
            <person name="Ma J."/>
        </authorList>
    </citation>
    <scope>NUCLEOTIDE SEQUENCE [LARGE SCALE GENOMIC DNA]</scope>
    <source>
        <strain evidence="4 5">JCM 12774</strain>
    </source>
</reference>
<evidence type="ECO:0000313" key="4">
    <source>
        <dbReference type="EMBL" id="GAA0382851.1"/>
    </source>
</evidence>
<dbReference type="PANTHER" id="PTHR30487:SF0">
    <property type="entry name" value="PREPILIN LEADER PEPTIDASE_N-METHYLTRANSFERASE-RELATED"/>
    <property type="match status" value="1"/>
</dbReference>
<keyword evidence="2" id="KW-0812">Transmembrane</keyword>
<feature type="transmembrane region" description="Helical" evidence="2">
    <location>
        <begin position="126"/>
        <end position="143"/>
    </location>
</feature>
<dbReference type="Pfam" id="PF01478">
    <property type="entry name" value="Peptidase_A24"/>
    <property type="match status" value="1"/>
</dbReference>
<keyword evidence="5" id="KW-1185">Reference proteome</keyword>
<evidence type="ECO:0000313" key="5">
    <source>
        <dbReference type="Proteomes" id="UP001500340"/>
    </source>
</evidence>
<feature type="transmembrane region" description="Helical" evidence="2">
    <location>
        <begin position="149"/>
        <end position="168"/>
    </location>
</feature>
<dbReference type="EMBL" id="BAAACX010000007">
    <property type="protein sequence ID" value="GAA0382851.1"/>
    <property type="molecule type" value="Genomic_DNA"/>
</dbReference>
<name>A0ABN0Y4E3_9BACL</name>
<keyword evidence="2" id="KW-0472">Membrane</keyword>
<evidence type="ECO:0000256" key="2">
    <source>
        <dbReference type="SAM" id="Phobius"/>
    </source>
</evidence>
<organism evidence="4 5">
    <name type="scientific">Paenibacillus motobuensis</name>
    <dbReference type="NCBI Taxonomy" id="295324"/>
    <lineage>
        <taxon>Bacteria</taxon>
        <taxon>Bacillati</taxon>
        <taxon>Bacillota</taxon>
        <taxon>Bacilli</taxon>
        <taxon>Bacillales</taxon>
        <taxon>Paenibacillaceae</taxon>
        <taxon>Paenibacillus</taxon>
    </lineage>
</organism>
<dbReference type="InterPro" id="IPR000045">
    <property type="entry name" value="Prepilin_IV_endopep_pep"/>
</dbReference>
<dbReference type="RefSeq" id="WP_343858854.1">
    <property type="nucleotide sequence ID" value="NZ_BAAACX010000007.1"/>
</dbReference>
<feature type="transmembrane region" description="Helical" evidence="2">
    <location>
        <begin position="96"/>
        <end position="114"/>
    </location>
</feature>
<feature type="domain" description="Prepilin type IV endopeptidase peptidase" evidence="3">
    <location>
        <begin position="8"/>
        <end position="108"/>
    </location>
</feature>
<dbReference type="Proteomes" id="UP001500340">
    <property type="component" value="Unassembled WGS sequence"/>
</dbReference>
<keyword evidence="2" id="KW-1133">Transmembrane helix</keyword>
<accession>A0ABN0Y4E3</accession>
<evidence type="ECO:0000256" key="1">
    <source>
        <dbReference type="ARBA" id="ARBA00005801"/>
    </source>
</evidence>
<sequence>MTLEYWGCLAMLITAFITDVRSMKIPNKITLSGFIIGLVYHAVTGGIEGILFAMKGAAAGFGLMFIMYLFRAVGGGDVKLFGAIGAWLGVSLTLSILMYSILAAGVFGMIILLLRREFVMRIRNVMHSLFGILILHSLGPVQAGAKKQLQMPFMLAVLPGAVYAILTFS</sequence>
<gene>
    <name evidence="4" type="ORF">GCM10008933_12520</name>
</gene>
<proteinExistence type="inferred from homology"/>
<evidence type="ECO:0000259" key="3">
    <source>
        <dbReference type="Pfam" id="PF01478"/>
    </source>
</evidence>
<comment type="similarity">
    <text evidence="1">Belongs to the peptidase A24 family.</text>
</comment>
<feature type="transmembrane region" description="Helical" evidence="2">
    <location>
        <begin position="32"/>
        <end position="53"/>
    </location>
</feature>
<comment type="caution">
    <text evidence="4">The sequence shown here is derived from an EMBL/GenBank/DDBJ whole genome shotgun (WGS) entry which is preliminary data.</text>
</comment>